<dbReference type="PANTHER" id="PTHR11558">
    <property type="entry name" value="SPERMIDINE/SPERMINE SYNTHASE"/>
    <property type="match status" value="1"/>
</dbReference>
<feature type="binding site" evidence="4">
    <location>
        <begin position="137"/>
        <end position="138"/>
    </location>
    <ligand>
        <name>S-methyl-5'-thioadenosine</name>
        <dbReference type="ChEBI" id="CHEBI:17509"/>
    </ligand>
</feature>
<dbReference type="EMBL" id="QZAA01000111">
    <property type="protein sequence ID" value="RQD76725.1"/>
    <property type="molecule type" value="Genomic_DNA"/>
</dbReference>
<keyword evidence="4 7" id="KW-0745">Spermidine biosynthesis</keyword>
<feature type="domain" description="PABS" evidence="8">
    <location>
        <begin position="2"/>
        <end position="235"/>
    </location>
</feature>
<dbReference type="InterPro" id="IPR030373">
    <property type="entry name" value="PABS_CS"/>
</dbReference>
<evidence type="ECO:0000256" key="1">
    <source>
        <dbReference type="ARBA" id="ARBA00007867"/>
    </source>
</evidence>
<dbReference type="SUPFAM" id="SSF53335">
    <property type="entry name" value="S-adenosyl-L-methionine-dependent methyltransferases"/>
    <property type="match status" value="1"/>
</dbReference>
<keyword evidence="2 4" id="KW-0808">Transferase</keyword>
<comment type="caution">
    <text evidence="9">The sequence shown here is derived from an EMBL/GenBank/DDBJ whole genome shotgun (WGS) entry which is preliminary data.</text>
</comment>
<dbReference type="AlphaFoldDB" id="A0A424YFT5"/>
<dbReference type="InterPro" id="IPR029063">
    <property type="entry name" value="SAM-dependent_MTases_sf"/>
</dbReference>
<reference evidence="9 10" key="1">
    <citation type="submission" date="2018-08" db="EMBL/GenBank/DDBJ databases">
        <title>The metabolism and importance of syntrophic acetate oxidation coupled to methane or sulfide production in haloalkaline environments.</title>
        <authorList>
            <person name="Timmers P.H.A."/>
            <person name="Vavourakis C.D."/>
            <person name="Sorokin D.Y."/>
            <person name="Sinninghe Damste J.S."/>
            <person name="Muyzer G."/>
            <person name="Stams A.J.M."/>
            <person name="Plugge C.M."/>
        </authorList>
    </citation>
    <scope>NUCLEOTIDE SEQUENCE [LARGE SCALE GENOMIC DNA]</scope>
    <source>
        <strain evidence="9">MSAO_Bac1</strain>
    </source>
</reference>
<evidence type="ECO:0000256" key="6">
    <source>
        <dbReference type="RuleBase" id="RU003836"/>
    </source>
</evidence>
<evidence type="ECO:0000313" key="10">
    <source>
        <dbReference type="Proteomes" id="UP000285138"/>
    </source>
</evidence>
<feature type="binding site" evidence="4">
    <location>
        <position position="162"/>
    </location>
    <ligand>
        <name>S-methyl-5'-thioadenosine</name>
        <dbReference type="ChEBI" id="CHEBI:17509"/>
    </ligand>
</feature>
<dbReference type="Gene3D" id="3.40.50.150">
    <property type="entry name" value="Vaccinia Virus protein VP39"/>
    <property type="match status" value="1"/>
</dbReference>
<comment type="subunit">
    <text evidence="4">Homodimer or homotetramer.</text>
</comment>
<dbReference type="Pfam" id="PF01564">
    <property type="entry name" value="Spermine_synth"/>
    <property type="match status" value="1"/>
</dbReference>
<evidence type="ECO:0000256" key="4">
    <source>
        <dbReference type="HAMAP-Rule" id="MF_00198"/>
    </source>
</evidence>
<dbReference type="NCBIfam" id="NF037959">
    <property type="entry name" value="MFS_SpdSyn"/>
    <property type="match status" value="1"/>
</dbReference>
<protein>
    <recommendedName>
        <fullName evidence="4">Polyamine aminopropyltransferase</fullName>
    </recommendedName>
    <alternativeName>
        <fullName evidence="4">Putrescine aminopropyltransferase</fullName>
        <shortName evidence="4">PAPT</shortName>
    </alternativeName>
    <alternativeName>
        <fullName evidence="4">Spermidine synthase</fullName>
        <shortName evidence="4">SPDS</shortName>
        <shortName evidence="4">SPDSY</shortName>
        <ecNumber evidence="4">2.5.1.16</ecNumber>
    </alternativeName>
</protein>
<evidence type="ECO:0000259" key="8">
    <source>
        <dbReference type="PROSITE" id="PS51006"/>
    </source>
</evidence>
<dbReference type="PANTHER" id="PTHR11558:SF11">
    <property type="entry name" value="SPERMIDINE SYNTHASE"/>
    <property type="match status" value="1"/>
</dbReference>
<evidence type="ECO:0000256" key="2">
    <source>
        <dbReference type="ARBA" id="ARBA00022679"/>
    </source>
</evidence>
<evidence type="ECO:0000313" key="9">
    <source>
        <dbReference type="EMBL" id="RQD76725.1"/>
    </source>
</evidence>
<dbReference type="GO" id="GO:0004766">
    <property type="term" value="F:spermidine synthase activity"/>
    <property type="evidence" value="ECO:0007669"/>
    <property type="project" value="UniProtKB-UniRule"/>
</dbReference>
<dbReference type="EC" id="2.5.1.16" evidence="4"/>
<comment type="catalytic activity">
    <reaction evidence="4 7">
        <text>S-adenosyl 3-(methylsulfanyl)propylamine + putrescine = S-methyl-5'-thioadenosine + spermidine + H(+)</text>
        <dbReference type="Rhea" id="RHEA:12721"/>
        <dbReference type="ChEBI" id="CHEBI:15378"/>
        <dbReference type="ChEBI" id="CHEBI:17509"/>
        <dbReference type="ChEBI" id="CHEBI:57443"/>
        <dbReference type="ChEBI" id="CHEBI:57834"/>
        <dbReference type="ChEBI" id="CHEBI:326268"/>
        <dbReference type="EC" id="2.5.1.16"/>
    </reaction>
</comment>
<gene>
    <name evidence="4" type="primary">speE</name>
    <name evidence="9" type="ORF">D5R97_03835</name>
</gene>
<comment type="similarity">
    <text evidence="1 4 6">Belongs to the spermidine/spermine synthase family.</text>
</comment>
<keyword evidence="3 4" id="KW-0620">Polyamine biosynthesis</keyword>
<dbReference type="NCBIfam" id="TIGR00417">
    <property type="entry name" value="speE"/>
    <property type="match status" value="1"/>
</dbReference>
<feature type="binding site" evidence="4">
    <location>
        <position position="106"/>
    </location>
    <ligand>
        <name>S-methyl-5'-thioadenosine</name>
        <dbReference type="ChEBI" id="CHEBI:17509"/>
    </ligand>
</feature>
<organism evidence="9 10">
    <name type="scientific">Candidatus Syntrophonatronum acetioxidans</name>
    <dbReference type="NCBI Taxonomy" id="1795816"/>
    <lineage>
        <taxon>Bacteria</taxon>
        <taxon>Bacillati</taxon>
        <taxon>Bacillota</taxon>
        <taxon>Clostridia</taxon>
        <taxon>Eubacteriales</taxon>
        <taxon>Syntrophomonadaceae</taxon>
        <taxon>Candidatus Syntrophonatronum</taxon>
    </lineage>
</organism>
<dbReference type="PROSITE" id="PS51006">
    <property type="entry name" value="PABS_2"/>
    <property type="match status" value="1"/>
</dbReference>
<evidence type="ECO:0000256" key="3">
    <source>
        <dbReference type="ARBA" id="ARBA00023115"/>
    </source>
</evidence>
<comment type="pathway">
    <text evidence="4">Amine and polyamine biosynthesis; spermidine biosynthesis; spermidine from putrescine: step 1/1.</text>
</comment>
<accession>A0A424YFT5</accession>
<name>A0A424YFT5_9FIRM</name>
<proteinExistence type="inferred from homology"/>
<sequence>MELWYTERQTPHVGITCQVKETLYTRKTPYQELAILDTFQFGKMLVLDGMVQATEVDEFVYHEMITHVPLHTHPRPRQVLVIGGGDGGTIREILKHREVSRAVLVEIDKEVVEASKEYLPRLSSSLEEERVEVLFEDGIQHIKSRENSYDVIIVDSTEPVGPAVGLFTREFYQYIYRALKPRGILVAQTESPFFNGDLIRSVYKRISSTFPLTRLYLGSIPTYPSGLWSFTLGSKEYDPLEAGEIKENLDTRYYNQEIHYSSFKLPGFVRELLEGE</sequence>
<dbReference type="Gene3D" id="2.30.140.10">
    <property type="entry name" value="Spermidine synthase, tetramerisation domain"/>
    <property type="match status" value="1"/>
</dbReference>
<dbReference type="UniPathway" id="UPA00248">
    <property type="reaction ID" value="UER00314"/>
</dbReference>
<dbReference type="HAMAP" id="MF_00198">
    <property type="entry name" value="Spermidine_synth"/>
    <property type="match status" value="1"/>
</dbReference>
<evidence type="ECO:0000256" key="5">
    <source>
        <dbReference type="PROSITE-ProRule" id="PRU00354"/>
    </source>
</evidence>
<dbReference type="NCBIfam" id="NF002010">
    <property type="entry name" value="PRK00811.1"/>
    <property type="match status" value="1"/>
</dbReference>
<dbReference type="GO" id="GO:0008295">
    <property type="term" value="P:spermidine biosynthetic process"/>
    <property type="evidence" value="ECO:0007669"/>
    <property type="project" value="UniProtKB-UniRule"/>
</dbReference>
<dbReference type="Pfam" id="PF17284">
    <property type="entry name" value="Spermine_synt_N"/>
    <property type="match status" value="1"/>
</dbReference>
<feature type="binding site" evidence="4">
    <location>
        <position position="31"/>
    </location>
    <ligand>
        <name>S-methyl-5'-thioadenosine</name>
        <dbReference type="ChEBI" id="CHEBI:17509"/>
    </ligand>
</feature>
<comment type="function">
    <text evidence="4">Catalyzes the irreversible transfer of a propylamine group from the amino donor S-adenosylmethioninamine (decarboxy-AdoMet) to putrescine (1,4-diaminobutane) to yield spermidine.</text>
</comment>
<dbReference type="PROSITE" id="PS01330">
    <property type="entry name" value="PABS_1"/>
    <property type="match status" value="1"/>
</dbReference>
<dbReference type="InterPro" id="IPR037163">
    <property type="entry name" value="Spermidine_synt_N_sf"/>
</dbReference>
<dbReference type="GO" id="GO:0005829">
    <property type="term" value="C:cytosol"/>
    <property type="evidence" value="ECO:0007669"/>
    <property type="project" value="TreeGrafter"/>
</dbReference>
<feature type="binding site" evidence="4">
    <location>
        <position position="86"/>
    </location>
    <ligand>
        <name>spermidine</name>
        <dbReference type="ChEBI" id="CHEBI:57834"/>
    </ligand>
</feature>
<evidence type="ECO:0000256" key="7">
    <source>
        <dbReference type="RuleBase" id="RU003837"/>
    </source>
</evidence>
<feature type="binding site" evidence="4">
    <location>
        <position position="62"/>
    </location>
    <ligand>
        <name>spermidine</name>
        <dbReference type="ChEBI" id="CHEBI:57834"/>
    </ligand>
</feature>
<dbReference type="CDD" id="cd02440">
    <property type="entry name" value="AdoMet_MTases"/>
    <property type="match status" value="1"/>
</dbReference>
<dbReference type="InterPro" id="IPR001045">
    <property type="entry name" value="Spermi_synthase"/>
</dbReference>
<feature type="binding site" evidence="4">
    <location>
        <begin position="155"/>
        <end position="158"/>
    </location>
    <ligand>
        <name>spermidine</name>
        <dbReference type="ChEBI" id="CHEBI:57834"/>
    </ligand>
</feature>
<dbReference type="InterPro" id="IPR030374">
    <property type="entry name" value="PABS"/>
</dbReference>
<dbReference type="Proteomes" id="UP000285138">
    <property type="component" value="Unassembled WGS sequence"/>
</dbReference>
<dbReference type="InterPro" id="IPR035246">
    <property type="entry name" value="Spermidine_synt_N"/>
</dbReference>
<feature type="active site" description="Proton acceptor" evidence="4 5">
    <location>
        <position position="155"/>
    </location>
</feature>